<protein>
    <submittedName>
        <fullName evidence="2">Uncharacterized protein</fullName>
    </submittedName>
</protein>
<proteinExistence type="predicted"/>
<evidence type="ECO:0000256" key="1">
    <source>
        <dbReference type="SAM" id="MobiDB-lite"/>
    </source>
</evidence>
<evidence type="ECO:0000313" key="3">
    <source>
        <dbReference type="Proteomes" id="UP000218209"/>
    </source>
</evidence>
<sequence length="187" mass="21192">MVDRIPQAVGLVANALPLWVNRFRIDGFQLLPVNAAEARPQPPPRLAGAEARQLNDRAALGGRAPAGGRVKEVFGDDEDAAAAAAAARRQRRRRRARRWGAHRRRRCRRRRRRRLARAPRRAVRGERRVRRPLVCKRDRCVPPQRPRPRAAGQPRVHDGAPALKGRAQRVEGDGRRQAEEDEGARRL</sequence>
<name>A0A1X6PHL9_PORUM</name>
<organism evidence="2 3">
    <name type="scientific">Porphyra umbilicalis</name>
    <name type="common">Purple laver</name>
    <name type="synonym">Red alga</name>
    <dbReference type="NCBI Taxonomy" id="2786"/>
    <lineage>
        <taxon>Eukaryota</taxon>
        <taxon>Rhodophyta</taxon>
        <taxon>Bangiophyceae</taxon>
        <taxon>Bangiales</taxon>
        <taxon>Bangiaceae</taxon>
        <taxon>Porphyra</taxon>
    </lineage>
</organism>
<feature type="compositionally biased region" description="Basic residues" evidence="1">
    <location>
        <begin position="88"/>
        <end position="134"/>
    </location>
</feature>
<dbReference type="AlphaFoldDB" id="A0A1X6PHL9"/>
<feature type="compositionally biased region" description="Basic and acidic residues" evidence="1">
    <location>
        <begin position="168"/>
        <end position="187"/>
    </location>
</feature>
<dbReference type="Proteomes" id="UP000218209">
    <property type="component" value="Unassembled WGS sequence"/>
</dbReference>
<dbReference type="EMBL" id="KV918776">
    <property type="protein sequence ID" value="OSX80369.1"/>
    <property type="molecule type" value="Genomic_DNA"/>
</dbReference>
<gene>
    <name evidence="2" type="ORF">BU14_0053s0033</name>
</gene>
<reference evidence="2 3" key="1">
    <citation type="submission" date="2017-03" db="EMBL/GenBank/DDBJ databases">
        <title>WGS assembly of Porphyra umbilicalis.</title>
        <authorList>
            <person name="Brawley S.H."/>
            <person name="Blouin N.A."/>
            <person name="Ficko-Blean E."/>
            <person name="Wheeler G.L."/>
            <person name="Lohr M."/>
            <person name="Goodson H.V."/>
            <person name="Jenkins J.W."/>
            <person name="Blaby-Haas C.E."/>
            <person name="Helliwell K.E."/>
            <person name="Chan C."/>
            <person name="Marriage T."/>
            <person name="Bhattacharya D."/>
            <person name="Klein A.S."/>
            <person name="Badis Y."/>
            <person name="Brodie J."/>
            <person name="Cao Y."/>
            <person name="Collen J."/>
            <person name="Dittami S.M."/>
            <person name="Gachon C.M."/>
            <person name="Green B.R."/>
            <person name="Karpowicz S."/>
            <person name="Kim J.W."/>
            <person name="Kudahl U."/>
            <person name="Lin S."/>
            <person name="Michel G."/>
            <person name="Mittag M."/>
            <person name="Olson B.J."/>
            <person name="Pangilinan J."/>
            <person name="Peng Y."/>
            <person name="Qiu H."/>
            <person name="Shu S."/>
            <person name="Singer J.T."/>
            <person name="Smith A.G."/>
            <person name="Sprecher B.N."/>
            <person name="Wagner V."/>
            <person name="Wang W."/>
            <person name="Wang Z.-Y."/>
            <person name="Yan J."/>
            <person name="Yarish C."/>
            <person name="Zoeuner-Riek S."/>
            <person name="Zhuang Y."/>
            <person name="Zou Y."/>
            <person name="Lindquist E.A."/>
            <person name="Grimwood J."/>
            <person name="Barry K."/>
            <person name="Rokhsar D.S."/>
            <person name="Schmutz J."/>
            <person name="Stiller J.W."/>
            <person name="Grossman A.R."/>
            <person name="Prochnik S.E."/>
        </authorList>
    </citation>
    <scope>NUCLEOTIDE SEQUENCE [LARGE SCALE GENOMIC DNA]</scope>
    <source>
        <strain evidence="2">4086291</strain>
    </source>
</reference>
<keyword evidence="3" id="KW-1185">Reference proteome</keyword>
<accession>A0A1X6PHL9</accession>
<evidence type="ECO:0000313" key="2">
    <source>
        <dbReference type="EMBL" id="OSX80369.1"/>
    </source>
</evidence>
<feature type="region of interest" description="Disordered" evidence="1">
    <location>
        <begin position="88"/>
        <end position="187"/>
    </location>
</feature>